<evidence type="ECO:0000256" key="2">
    <source>
        <dbReference type="ARBA" id="ARBA00023136"/>
    </source>
</evidence>
<accession>A0ABP8XJ79</accession>
<feature type="region of interest" description="Disordered" evidence="3">
    <location>
        <begin position="1"/>
        <end position="81"/>
    </location>
</feature>
<evidence type="ECO:0000313" key="6">
    <source>
        <dbReference type="Proteomes" id="UP001500556"/>
    </source>
</evidence>
<reference evidence="6" key="1">
    <citation type="journal article" date="2019" name="Int. J. Syst. Evol. Microbiol.">
        <title>The Global Catalogue of Microorganisms (GCM) 10K type strain sequencing project: providing services to taxonomists for standard genome sequencing and annotation.</title>
        <authorList>
            <consortium name="The Broad Institute Genomics Platform"/>
            <consortium name="The Broad Institute Genome Sequencing Center for Infectious Disease"/>
            <person name="Wu L."/>
            <person name="Ma J."/>
        </authorList>
    </citation>
    <scope>NUCLEOTIDE SEQUENCE [LARGE SCALE GENOMIC DNA]</scope>
    <source>
        <strain evidence="6">JCM 18961</strain>
    </source>
</reference>
<keyword evidence="4" id="KW-0812">Transmembrane</keyword>
<comment type="caution">
    <text evidence="5">The sequence shown here is derived from an EMBL/GenBank/DDBJ whole genome shotgun (WGS) entry which is preliminary data.</text>
</comment>
<evidence type="ECO:0008006" key="7">
    <source>
        <dbReference type="Google" id="ProtNLM"/>
    </source>
</evidence>
<dbReference type="PANTHER" id="PTHR37042:SF4">
    <property type="entry name" value="OUTER MEMBRANE PROTEIN RV1973"/>
    <property type="match status" value="1"/>
</dbReference>
<name>A0ABP8XJ79_9MICO</name>
<feature type="transmembrane region" description="Helical" evidence="4">
    <location>
        <begin position="97"/>
        <end position="119"/>
    </location>
</feature>
<proteinExistence type="predicted"/>
<keyword evidence="6" id="KW-1185">Reference proteome</keyword>
<evidence type="ECO:0000313" key="5">
    <source>
        <dbReference type="EMBL" id="GAA4708653.1"/>
    </source>
</evidence>
<evidence type="ECO:0000256" key="4">
    <source>
        <dbReference type="SAM" id="Phobius"/>
    </source>
</evidence>
<keyword evidence="4" id="KW-1133">Transmembrane helix</keyword>
<evidence type="ECO:0000256" key="3">
    <source>
        <dbReference type="SAM" id="MobiDB-lite"/>
    </source>
</evidence>
<dbReference type="PANTHER" id="PTHR37042">
    <property type="entry name" value="OUTER MEMBRANE PROTEIN RV1973"/>
    <property type="match status" value="1"/>
</dbReference>
<feature type="compositionally biased region" description="Low complexity" evidence="3">
    <location>
        <begin position="68"/>
        <end position="81"/>
    </location>
</feature>
<sequence length="250" mass="26254">MSSSAETPRPRPRVAGHRARARATEATTGSVRSTAPTVEPTVEPATSAAPLATPGAGTRRSRFRRPAARPGTQPAGEVGAPAVAADASPARAGHRRWAVPLVALVASLALLGTVLGVSLRDTGEEAAVERAASSQARTSIEQMLSYNYKTIDAQSAQIEGLLTGAFKGEFTTAMDKQIKPLAVKNQTVVQARVSDIGVMSSTPTTVKVMAFVNQARVGSDQKDPVVDQNRVLATMSKVGNRWLISRVDAF</sequence>
<dbReference type="RefSeq" id="WP_345500375.1">
    <property type="nucleotide sequence ID" value="NZ_BAABLO010000001.1"/>
</dbReference>
<feature type="compositionally biased region" description="Basic residues" evidence="3">
    <location>
        <begin position="10"/>
        <end position="21"/>
    </location>
</feature>
<comment type="subcellular location">
    <subcellularLocation>
        <location evidence="1">Membrane</location>
    </subcellularLocation>
</comment>
<dbReference type="Proteomes" id="UP001500556">
    <property type="component" value="Unassembled WGS sequence"/>
</dbReference>
<evidence type="ECO:0000256" key="1">
    <source>
        <dbReference type="ARBA" id="ARBA00004370"/>
    </source>
</evidence>
<gene>
    <name evidence="5" type="ORF">GCM10025782_00730</name>
</gene>
<organism evidence="5 6">
    <name type="scientific">Pedococcus ginsenosidimutans</name>
    <dbReference type="NCBI Taxonomy" id="490570"/>
    <lineage>
        <taxon>Bacteria</taxon>
        <taxon>Bacillati</taxon>
        <taxon>Actinomycetota</taxon>
        <taxon>Actinomycetes</taxon>
        <taxon>Micrococcales</taxon>
        <taxon>Intrasporangiaceae</taxon>
        <taxon>Pedococcus</taxon>
    </lineage>
</organism>
<keyword evidence="2 4" id="KW-0472">Membrane</keyword>
<protein>
    <recommendedName>
        <fullName evidence="7">Mce-associated membrane protein</fullName>
    </recommendedName>
</protein>
<dbReference type="EMBL" id="BAABLO010000001">
    <property type="protein sequence ID" value="GAA4708653.1"/>
    <property type="molecule type" value="Genomic_DNA"/>
</dbReference>